<keyword evidence="8" id="KW-1185">Reference proteome</keyword>
<proteinExistence type="predicted"/>
<feature type="non-terminal residue" evidence="7">
    <location>
        <position position="56"/>
    </location>
</feature>
<dbReference type="Pfam" id="PF00096">
    <property type="entry name" value="zf-C2H2"/>
    <property type="match status" value="1"/>
</dbReference>
<name>A0A7K7XCU6_9PASS</name>
<dbReference type="InterPro" id="IPR050717">
    <property type="entry name" value="C2H2-ZF_Transcription_Reg"/>
</dbReference>
<dbReference type="PROSITE" id="PS00028">
    <property type="entry name" value="ZINC_FINGER_C2H2_1"/>
    <property type="match status" value="1"/>
</dbReference>
<reference evidence="7 8" key="1">
    <citation type="submission" date="2019-09" db="EMBL/GenBank/DDBJ databases">
        <title>Bird 10,000 Genomes (B10K) Project - Family phase.</title>
        <authorList>
            <person name="Zhang G."/>
        </authorList>
    </citation>
    <scope>NUCLEOTIDE SEQUENCE [LARGE SCALE GENOMIC DNA]</scope>
    <source>
        <strain evidence="7">B10K-DU-030-22</strain>
        <tissue evidence="7">Blood</tissue>
    </source>
</reference>
<dbReference type="Gene3D" id="3.30.160.60">
    <property type="entry name" value="Classic Zinc Finger"/>
    <property type="match status" value="3"/>
</dbReference>
<dbReference type="AlphaFoldDB" id="A0A7K7XCU6"/>
<keyword evidence="1" id="KW-0479">Metal-binding</keyword>
<dbReference type="GO" id="GO:0005634">
    <property type="term" value="C:nucleus"/>
    <property type="evidence" value="ECO:0007669"/>
    <property type="project" value="TreeGrafter"/>
</dbReference>
<keyword evidence="4" id="KW-0862">Zinc</keyword>
<evidence type="ECO:0000256" key="3">
    <source>
        <dbReference type="ARBA" id="ARBA00022771"/>
    </source>
</evidence>
<dbReference type="EMBL" id="VZTA01012164">
    <property type="protein sequence ID" value="NXA63318.1"/>
    <property type="molecule type" value="Genomic_DNA"/>
</dbReference>
<dbReference type="GO" id="GO:0008270">
    <property type="term" value="F:zinc ion binding"/>
    <property type="evidence" value="ECO:0007669"/>
    <property type="project" value="UniProtKB-KW"/>
</dbReference>
<keyword evidence="3 5" id="KW-0863">Zinc-finger</keyword>
<dbReference type="PANTHER" id="PTHR14196">
    <property type="entry name" value="ODD-SKIPPED - RELATED"/>
    <property type="match status" value="1"/>
</dbReference>
<feature type="non-terminal residue" evidence="7">
    <location>
        <position position="1"/>
    </location>
</feature>
<evidence type="ECO:0000259" key="6">
    <source>
        <dbReference type="PROSITE" id="PS50157"/>
    </source>
</evidence>
<evidence type="ECO:0000256" key="1">
    <source>
        <dbReference type="ARBA" id="ARBA00022723"/>
    </source>
</evidence>
<evidence type="ECO:0000313" key="8">
    <source>
        <dbReference type="Proteomes" id="UP000586926"/>
    </source>
</evidence>
<keyword evidence="2" id="KW-0677">Repeat</keyword>
<dbReference type="PROSITE" id="PS50157">
    <property type="entry name" value="ZINC_FINGER_C2H2_2"/>
    <property type="match status" value="2"/>
</dbReference>
<organism evidence="7 8">
    <name type="scientific">Mohoua ochrocephala</name>
    <dbReference type="NCBI Taxonomy" id="874463"/>
    <lineage>
        <taxon>Eukaryota</taxon>
        <taxon>Metazoa</taxon>
        <taxon>Chordata</taxon>
        <taxon>Craniata</taxon>
        <taxon>Vertebrata</taxon>
        <taxon>Euteleostomi</taxon>
        <taxon>Archelosauria</taxon>
        <taxon>Archosauria</taxon>
        <taxon>Dinosauria</taxon>
        <taxon>Saurischia</taxon>
        <taxon>Theropoda</taxon>
        <taxon>Coelurosauria</taxon>
        <taxon>Aves</taxon>
        <taxon>Neognathae</taxon>
        <taxon>Neoaves</taxon>
        <taxon>Telluraves</taxon>
        <taxon>Australaves</taxon>
        <taxon>Passeriformes</taxon>
        <taxon>Meliphagoidea</taxon>
        <taxon>Acanthizidae</taxon>
        <taxon>Mohoua</taxon>
    </lineage>
</organism>
<dbReference type="GO" id="GO:0000977">
    <property type="term" value="F:RNA polymerase II transcription regulatory region sequence-specific DNA binding"/>
    <property type="evidence" value="ECO:0007669"/>
    <property type="project" value="TreeGrafter"/>
</dbReference>
<dbReference type="FunFam" id="3.30.160.60:FF:002343">
    <property type="entry name" value="Zinc finger protein 33A"/>
    <property type="match status" value="1"/>
</dbReference>
<sequence length="56" mass="6366">GFSTESRLRIHRRIHSGKKPYECGECGKSFRVSSSLLRHRVVHSGERPYTCGECGM</sequence>
<feature type="domain" description="C2H2-type" evidence="6">
    <location>
        <begin position="21"/>
        <end position="48"/>
    </location>
</feature>
<dbReference type="SUPFAM" id="SSF57667">
    <property type="entry name" value="beta-beta-alpha zinc fingers"/>
    <property type="match status" value="1"/>
</dbReference>
<feature type="domain" description="C2H2-type" evidence="6">
    <location>
        <begin position="1"/>
        <end position="20"/>
    </location>
</feature>
<dbReference type="InterPro" id="IPR013087">
    <property type="entry name" value="Znf_C2H2_type"/>
</dbReference>
<dbReference type="PANTHER" id="PTHR14196:SF12">
    <property type="entry name" value="ZINC FINGER PROTEIN 208-LIKE"/>
    <property type="match status" value="1"/>
</dbReference>
<evidence type="ECO:0000256" key="5">
    <source>
        <dbReference type="PROSITE-ProRule" id="PRU00042"/>
    </source>
</evidence>
<gene>
    <name evidence="7" type="primary">Zscan30</name>
    <name evidence="7" type="ORF">MOHOCH_R07165</name>
</gene>
<dbReference type="SMART" id="SM00355">
    <property type="entry name" value="ZnF_C2H2"/>
    <property type="match status" value="1"/>
</dbReference>
<comment type="caution">
    <text evidence="7">The sequence shown here is derived from an EMBL/GenBank/DDBJ whole genome shotgun (WGS) entry which is preliminary data.</text>
</comment>
<dbReference type="Proteomes" id="UP000586926">
    <property type="component" value="Unassembled WGS sequence"/>
</dbReference>
<dbReference type="GO" id="GO:0000981">
    <property type="term" value="F:DNA-binding transcription factor activity, RNA polymerase II-specific"/>
    <property type="evidence" value="ECO:0007669"/>
    <property type="project" value="TreeGrafter"/>
</dbReference>
<evidence type="ECO:0000256" key="2">
    <source>
        <dbReference type="ARBA" id="ARBA00022737"/>
    </source>
</evidence>
<evidence type="ECO:0000313" key="7">
    <source>
        <dbReference type="EMBL" id="NXA63318.1"/>
    </source>
</evidence>
<accession>A0A7K7XCU6</accession>
<dbReference type="InterPro" id="IPR036236">
    <property type="entry name" value="Znf_C2H2_sf"/>
</dbReference>
<evidence type="ECO:0000256" key="4">
    <source>
        <dbReference type="ARBA" id="ARBA00022833"/>
    </source>
</evidence>
<protein>
    <submittedName>
        <fullName evidence="7">ZSC30 protein</fullName>
    </submittedName>
</protein>